<dbReference type="GO" id="GO:0006417">
    <property type="term" value="P:regulation of translation"/>
    <property type="evidence" value="ECO:0007669"/>
    <property type="project" value="UniProtKB-KW"/>
</dbReference>
<dbReference type="HAMAP" id="MF_01185">
    <property type="entry name" value="FliW"/>
    <property type="match status" value="1"/>
</dbReference>
<dbReference type="GO" id="GO:0005737">
    <property type="term" value="C:cytoplasm"/>
    <property type="evidence" value="ECO:0007669"/>
    <property type="project" value="UniProtKB-SubCell"/>
</dbReference>
<keyword evidence="1 4" id="KW-0963">Cytoplasm</keyword>
<name>A0A1F6GDP7_9PROT</name>
<dbReference type="Gene3D" id="2.30.290.10">
    <property type="entry name" value="BH3618-like"/>
    <property type="match status" value="1"/>
</dbReference>
<dbReference type="PANTHER" id="PTHR39190:SF1">
    <property type="entry name" value="FLAGELLAR ASSEMBLY FACTOR FLIW"/>
    <property type="match status" value="1"/>
</dbReference>
<dbReference type="STRING" id="1817772.A2527_04445"/>
<dbReference type="PANTHER" id="PTHR39190">
    <property type="entry name" value="FLAGELLAR ASSEMBLY FACTOR FLIW"/>
    <property type="match status" value="1"/>
</dbReference>
<dbReference type="AlphaFoldDB" id="A0A1F6GDP7"/>
<comment type="similarity">
    <text evidence="4">Belongs to the FliW family.</text>
</comment>
<evidence type="ECO:0000313" key="5">
    <source>
        <dbReference type="EMBL" id="OGG96234.1"/>
    </source>
</evidence>
<dbReference type="SUPFAM" id="SSF141457">
    <property type="entry name" value="BH3618-like"/>
    <property type="match status" value="1"/>
</dbReference>
<gene>
    <name evidence="4" type="primary">fliW</name>
    <name evidence="5" type="ORF">A2527_04445</name>
</gene>
<dbReference type="EMBL" id="MFNE01000017">
    <property type="protein sequence ID" value="OGG96234.1"/>
    <property type="molecule type" value="Genomic_DNA"/>
</dbReference>
<evidence type="ECO:0000313" key="6">
    <source>
        <dbReference type="Proteomes" id="UP000178449"/>
    </source>
</evidence>
<comment type="function">
    <text evidence="4">Acts as an anti-CsrA protein, binds CsrA and prevents it from repressing translation of its target genes, one of which is flagellin. Binds to flagellin and participates in the assembly of the flagellum.</text>
</comment>
<evidence type="ECO:0000256" key="2">
    <source>
        <dbReference type="ARBA" id="ARBA00022795"/>
    </source>
</evidence>
<evidence type="ECO:0000256" key="4">
    <source>
        <dbReference type="HAMAP-Rule" id="MF_01185"/>
    </source>
</evidence>
<comment type="subcellular location">
    <subcellularLocation>
        <location evidence="4">Cytoplasm</location>
    </subcellularLocation>
</comment>
<dbReference type="InterPro" id="IPR024046">
    <property type="entry name" value="Flagellar_assmbl_FliW_dom_sf"/>
</dbReference>
<dbReference type="InterPro" id="IPR003775">
    <property type="entry name" value="Flagellar_assembly_factor_FliW"/>
</dbReference>
<evidence type="ECO:0000256" key="3">
    <source>
        <dbReference type="ARBA" id="ARBA00022845"/>
    </source>
</evidence>
<keyword evidence="2 4" id="KW-1005">Bacterial flagellum biogenesis</keyword>
<keyword evidence="3 4" id="KW-0810">Translation regulation</keyword>
<protein>
    <recommendedName>
        <fullName evidence="4">Flagellar assembly factor FliW</fullName>
    </recommendedName>
</protein>
<comment type="subunit">
    <text evidence="4">Interacts with translational regulator CsrA and flagellin(s).</text>
</comment>
<proteinExistence type="inferred from homology"/>
<sequence>MQVSTTRFGLIEVADEEVILFPEGLYGFEKQKRYVVIDQEEAGPFRMLQSLDEPALTFVVVDPVAIYADFKIEPSTEDLALIDATKGADLAQMAIVTLGRRLEEATLNLGAPLIVNRISHKGVQAVLNDTDYTTKEPLIPDPEA</sequence>
<accession>A0A1F6GDP7</accession>
<keyword evidence="4" id="KW-0143">Chaperone</keyword>
<comment type="caution">
    <text evidence="5">The sequence shown here is derived from an EMBL/GenBank/DDBJ whole genome shotgun (WGS) entry which is preliminary data.</text>
</comment>
<dbReference type="Proteomes" id="UP000178449">
    <property type="component" value="Unassembled WGS sequence"/>
</dbReference>
<organism evidence="5 6">
    <name type="scientific">Candidatus Lambdaproteobacteria bacterium RIFOXYD2_FULL_50_16</name>
    <dbReference type="NCBI Taxonomy" id="1817772"/>
    <lineage>
        <taxon>Bacteria</taxon>
        <taxon>Pseudomonadati</taxon>
        <taxon>Pseudomonadota</taxon>
        <taxon>Candidatus Lambdaproteobacteria</taxon>
    </lineage>
</organism>
<dbReference type="GO" id="GO:0044780">
    <property type="term" value="P:bacterial-type flagellum assembly"/>
    <property type="evidence" value="ECO:0007669"/>
    <property type="project" value="UniProtKB-UniRule"/>
</dbReference>
<dbReference type="Pfam" id="PF02623">
    <property type="entry name" value="FliW"/>
    <property type="match status" value="1"/>
</dbReference>
<reference evidence="5 6" key="1">
    <citation type="journal article" date="2016" name="Nat. Commun.">
        <title>Thousands of microbial genomes shed light on interconnected biogeochemical processes in an aquifer system.</title>
        <authorList>
            <person name="Anantharaman K."/>
            <person name="Brown C.T."/>
            <person name="Hug L.A."/>
            <person name="Sharon I."/>
            <person name="Castelle C.J."/>
            <person name="Probst A.J."/>
            <person name="Thomas B.C."/>
            <person name="Singh A."/>
            <person name="Wilkins M.J."/>
            <person name="Karaoz U."/>
            <person name="Brodie E.L."/>
            <person name="Williams K.H."/>
            <person name="Hubbard S.S."/>
            <person name="Banfield J.F."/>
        </authorList>
    </citation>
    <scope>NUCLEOTIDE SEQUENCE [LARGE SCALE GENOMIC DNA]</scope>
</reference>
<evidence type="ECO:0000256" key="1">
    <source>
        <dbReference type="ARBA" id="ARBA00022490"/>
    </source>
</evidence>